<evidence type="ECO:0000259" key="2">
    <source>
        <dbReference type="Pfam" id="PF11127"/>
    </source>
</evidence>
<dbReference type="RefSeq" id="WP_135431258.1">
    <property type="nucleotide sequence ID" value="NZ_RPEM01000006.1"/>
</dbReference>
<protein>
    <submittedName>
        <fullName evidence="3">DUF2892 domain-containing protein</fullName>
    </submittedName>
</protein>
<proteinExistence type="predicted"/>
<dbReference type="Proteomes" id="UP000297741">
    <property type="component" value="Unassembled WGS sequence"/>
</dbReference>
<comment type="caution">
    <text evidence="3">The sequence shown here is derived from an EMBL/GenBank/DDBJ whole genome shotgun (WGS) entry which is preliminary data.</text>
</comment>
<dbReference type="Pfam" id="PF11127">
    <property type="entry name" value="YgaP-like_TM"/>
    <property type="match status" value="1"/>
</dbReference>
<reference evidence="3 4" key="1">
    <citation type="submission" date="2018-11" db="EMBL/GenBank/DDBJ databases">
        <title>Tabrizicola sp. isolated from sediment of alpine lake.</title>
        <authorList>
            <person name="Liu Z."/>
        </authorList>
    </citation>
    <scope>NUCLEOTIDE SEQUENCE [LARGE SCALE GENOMIC DNA]</scope>
    <source>
        <strain evidence="3 4">DRYC-M-16</strain>
    </source>
</reference>
<dbReference type="EMBL" id="RPEM01000006">
    <property type="protein sequence ID" value="TGD43324.1"/>
    <property type="molecule type" value="Genomic_DNA"/>
</dbReference>
<evidence type="ECO:0000256" key="1">
    <source>
        <dbReference type="SAM" id="Phobius"/>
    </source>
</evidence>
<name>A0ABY2KLH2_9RHOB</name>
<keyword evidence="1" id="KW-1133">Transmembrane helix</keyword>
<dbReference type="InterPro" id="IPR021309">
    <property type="entry name" value="YgaP-like_TM"/>
</dbReference>
<organism evidence="3 4">
    <name type="scientific">Pseudotabrizicola sediminis</name>
    <dbReference type="NCBI Taxonomy" id="2486418"/>
    <lineage>
        <taxon>Bacteria</taxon>
        <taxon>Pseudomonadati</taxon>
        <taxon>Pseudomonadota</taxon>
        <taxon>Alphaproteobacteria</taxon>
        <taxon>Rhodobacterales</taxon>
        <taxon>Paracoccaceae</taxon>
        <taxon>Pseudotabrizicola</taxon>
    </lineage>
</organism>
<keyword evidence="1" id="KW-0812">Transmembrane</keyword>
<evidence type="ECO:0000313" key="3">
    <source>
        <dbReference type="EMBL" id="TGD43324.1"/>
    </source>
</evidence>
<sequence>MTNVGHVDRLLRLILGAVLLAAPFLPVFAGLFAAWGAWKFAVAGVGVVMIGTALFRFCPAYTVLGINTCPITKK</sequence>
<accession>A0ABY2KLH2</accession>
<evidence type="ECO:0000313" key="4">
    <source>
        <dbReference type="Proteomes" id="UP000297741"/>
    </source>
</evidence>
<gene>
    <name evidence="3" type="ORF">EEB11_11000</name>
</gene>
<feature type="domain" description="Inner membrane protein YgaP-like transmembrane" evidence="2">
    <location>
        <begin position="1"/>
        <end position="70"/>
    </location>
</feature>
<keyword evidence="1" id="KW-0472">Membrane</keyword>
<keyword evidence="4" id="KW-1185">Reference proteome</keyword>
<feature type="transmembrane region" description="Helical" evidence="1">
    <location>
        <begin position="12"/>
        <end position="35"/>
    </location>
</feature>
<feature type="transmembrane region" description="Helical" evidence="1">
    <location>
        <begin position="41"/>
        <end position="64"/>
    </location>
</feature>